<gene>
    <name evidence="4" type="ORF">IFDJLNFL_4056</name>
    <name evidence="5" type="ORF">MTDSW087_04825</name>
</gene>
<proteinExistence type="predicted"/>
<evidence type="ECO:0000313" key="5">
    <source>
        <dbReference type="EMBL" id="VUF15092.1"/>
    </source>
</evidence>
<protein>
    <recommendedName>
        <fullName evidence="3">Phage capsid-like C-terminal domain-containing protein</fullName>
    </recommendedName>
</protein>
<reference evidence="4" key="3">
    <citation type="submission" date="2021-08" db="EMBL/GenBank/DDBJ databases">
        <authorList>
            <person name="Tani A."/>
            <person name="Ola A."/>
            <person name="Ogura Y."/>
            <person name="Katsura K."/>
            <person name="Hayashi T."/>
        </authorList>
    </citation>
    <scope>NUCLEOTIDE SEQUENCE</scope>
    <source>
        <strain evidence="4">DSM 22415</strain>
    </source>
</reference>
<dbReference type="Gene3D" id="3.30.2320.10">
    <property type="entry name" value="hypothetical protein PF0899 domain"/>
    <property type="match status" value="1"/>
</dbReference>
<dbReference type="NCBIfam" id="TIGR01554">
    <property type="entry name" value="major_cap_HK97"/>
    <property type="match status" value="1"/>
</dbReference>
<dbReference type="PROSITE" id="PS51257">
    <property type="entry name" value="PROKAR_LIPOPROTEIN"/>
    <property type="match status" value="1"/>
</dbReference>
<dbReference type="Proteomes" id="UP000401717">
    <property type="component" value="Unassembled WGS sequence"/>
</dbReference>
<dbReference type="Pfam" id="PF05065">
    <property type="entry name" value="Phage_capsid"/>
    <property type="match status" value="1"/>
</dbReference>
<name>A0A564G4T3_9HYPH</name>
<feature type="domain" description="Phage capsid-like C-terminal" evidence="3">
    <location>
        <begin position="184"/>
        <end position="458"/>
    </location>
</feature>
<evidence type="ECO:0000259" key="3">
    <source>
        <dbReference type="Pfam" id="PF05065"/>
    </source>
</evidence>
<dbReference type="AlphaFoldDB" id="A0A564G4T3"/>
<feature type="coiled-coil region" evidence="2">
    <location>
        <begin position="64"/>
        <end position="109"/>
    </location>
</feature>
<evidence type="ECO:0000313" key="4">
    <source>
        <dbReference type="EMBL" id="GJD58141.1"/>
    </source>
</evidence>
<dbReference type="InterPro" id="IPR054612">
    <property type="entry name" value="Phage_capsid-like_C"/>
</dbReference>
<evidence type="ECO:0000256" key="2">
    <source>
        <dbReference type="SAM" id="Coils"/>
    </source>
</evidence>
<dbReference type="EMBL" id="BPQI01000133">
    <property type="protein sequence ID" value="GJD58141.1"/>
    <property type="molecule type" value="Genomic_DNA"/>
</dbReference>
<dbReference type="RefSeq" id="WP_144767400.1">
    <property type="nucleotide sequence ID" value="NZ_BPQI01000133.1"/>
</dbReference>
<sequence length="476" mass="51645">MFKPRYAVPLAVAALLTTACVLVFLLGGHADADTLKHLSPLLAVPFAAGAESLRALQEKAGGLVAQMRAIIEKAEAEDRDLTEEEAASYDALKVQHEGLKGRIARLQEHAGREAALDQVQPGAARRQGIERAPGEARTQFESLGEFMHAVRFRPNDQRLNFVENAGANADDLRSELRTDDGPSGGFAIPPQFRDTLLRLTPQQAIIRPRAQVIPAGSPPDAPVTMPALDQSGAAPGNMFGGVEVRWIGEGDTKPETDLKLREITLTPHEVAGTITVTDKLLRNWQAASSLLEQQLRGAVGQAEDYGFLRGNGIGKPLGLLMASATYLVHRTTANAVTYDDLVEMVARGYGNGVFVYSRSVLPQLMKMRDPEGHYIWTQSAREGEPGTLLGRPAIMSDRNPQLGQKGDIWYADLGQYLIKDGSGPFVAASEHVLFRQNKTVIKIFWNVDGAPWLTAPFQLENGYTVSPFVALDIPGA</sequence>
<evidence type="ECO:0000256" key="1">
    <source>
        <dbReference type="ARBA" id="ARBA00004328"/>
    </source>
</evidence>
<dbReference type="SUPFAM" id="SSF56563">
    <property type="entry name" value="Major capsid protein gp5"/>
    <property type="match status" value="1"/>
</dbReference>
<reference evidence="5 6" key="1">
    <citation type="submission" date="2019-06" db="EMBL/GenBank/DDBJ databases">
        <authorList>
            <person name="Rodrigo-Torres L."/>
            <person name="Arahal R. D."/>
            <person name="Lucena T."/>
        </authorList>
    </citation>
    <scope>NUCLEOTIDE SEQUENCE [LARGE SCALE GENOMIC DNA]</scope>
    <source>
        <strain evidence="5 6">SW08-7</strain>
    </source>
</reference>
<accession>A0A564G4T3</accession>
<keyword evidence="2" id="KW-0175">Coiled coil</keyword>
<evidence type="ECO:0000313" key="7">
    <source>
        <dbReference type="Proteomes" id="UP001055303"/>
    </source>
</evidence>
<dbReference type="OrthoDB" id="9786516at2"/>
<dbReference type="EMBL" id="CABFVH010000046">
    <property type="protein sequence ID" value="VUF15092.1"/>
    <property type="molecule type" value="Genomic_DNA"/>
</dbReference>
<reference evidence="4" key="2">
    <citation type="journal article" date="2021" name="Front. Microbiol.">
        <title>Comprehensive Comparative Genomics and Phenotyping of Methylobacterium Species.</title>
        <authorList>
            <person name="Alessa O."/>
            <person name="Ogura Y."/>
            <person name="Fujitani Y."/>
            <person name="Takami H."/>
            <person name="Hayashi T."/>
            <person name="Sahin N."/>
            <person name="Tani A."/>
        </authorList>
    </citation>
    <scope>NUCLEOTIDE SEQUENCE</scope>
    <source>
        <strain evidence="4">DSM 22415</strain>
    </source>
</reference>
<evidence type="ECO:0000313" key="6">
    <source>
        <dbReference type="Proteomes" id="UP000401717"/>
    </source>
</evidence>
<keyword evidence="7" id="KW-1185">Reference proteome</keyword>
<comment type="subcellular location">
    <subcellularLocation>
        <location evidence="1">Virion</location>
    </subcellularLocation>
</comment>
<organism evidence="5 6">
    <name type="scientific">Methylobacterium dankookense</name>
    <dbReference type="NCBI Taxonomy" id="560405"/>
    <lineage>
        <taxon>Bacteria</taxon>
        <taxon>Pseudomonadati</taxon>
        <taxon>Pseudomonadota</taxon>
        <taxon>Alphaproteobacteria</taxon>
        <taxon>Hyphomicrobiales</taxon>
        <taxon>Methylobacteriaceae</taxon>
        <taxon>Methylobacterium</taxon>
    </lineage>
</organism>
<dbReference type="Proteomes" id="UP001055303">
    <property type="component" value="Unassembled WGS sequence"/>
</dbReference>
<dbReference type="InterPro" id="IPR024455">
    <property type="entry name" value="Phage_capsid"/>
</dbReference>
<dbReference type="Gene3D" id="3.30.2400.10">
    <property type="entry name" value="Major capsid protein gp5"/>
    <property type="match status" value="1"/>
</dbReference>